<reference evidence="10 11" key="1">
    <citation type="submission" date="2019-02" db="EMBL/GenBank/DDBJ databases">
        <title>Deep-cultivation of Planctomycetes and their phenomic and genomic characterization uncovers novel biology.</title>
        <authorList>
            <person name="Wiegand S."/>
            <person name="Jogler M."/>
            <person name="Boedeker C."/>
            <person name="Pinto D."/>
            <person name="Vollmers J."/>
            <person name="Rivas-Marin E."/>
            <person name="Kohn T."/>
            <person name="Peeters S.H."/>
            <person name="Heuer A."/>
            <person name="Rast P."/>
            <person name="Oberbeckmann S."/>
            <person name="Bunk B."/>
            <person name="Jeske O."/>
            <person name="Meyerdierks A."/>
            <person name="Storesund J.E."/>
            <person name="Kallscheuer N."/>
            <person name="Luecker S."/>
            <person name="Lage O.M."/>
            <person name="Pohl T."/>
            <person name="Merkel B.J."/>
            <person name="Hornburger P."/>
            <person name="Mueller R.-W."/>
            <person name="Bruemmer F."/>
            <person name="Labrenz M."/>
            <person name="Spormann A.M."/>
            <person name="Op den Camp H."/>
            <person name="Overmann J."/>
            <person name="Amann R."/>
            <person name="Jetten M.S.M."/>
            <person name="Mascher T."/>
            <person name="Medema M.H."/>
            <person name="Devos D.P."/>
            <person name="Kaster A.-K."/>
            <person name="Ovreas L."/>
            <person name="Rohde M."/>
            <person name="Galperin M.Y."/>
            <person name="Jogler C."/>
        </authorList>
    </citation>
    <scope>NUCLEOTIDE SEQUENCE [LARGE SCALE GENOMIC DNA]</scope>
    <source>
        <strain evidence="10 11">Pan265</strain>
    </source>
</reference>
<sequence>MVDRNLIASLGLEDDMAQQMIEEALGQDVAQGNMEGLLEDTIGDFKPGTILKGKIIGHAGDDFLVELGLKSEGILDKTEFESPADVEIGDVVEVLLEEVETDDGHVSISKRKADRIRGWERIIEEKDEGDTIEGRVMRKIKGGLLVDIGVPVFLPASQVDIRRPADIGIYIGQTIEAQVLKIDTERRNIVISRRKLIEERRAEQRSKLLENINEGDVVVGTVKNIADFGAFVDLGGIDGLLHITDMSWGRVNHPSDMVKIDQKLEVKILNIDYEKEKIALGLKQKEDSPWKDIEQKYPPHTRVSGEVTNIMSYGAFVKLEDGVEGLVHISEMSWTKRINHPSEMVSIGDEVDVVILDFNKDKQEISLGMKQVEVNPWELVAEKYPPGTVVEGKVRNLASYGAFVEIEPGIDGLLHVSDLSWTKKISHPNEMLKKGDEVRCVVLEVDQSKQRVALGLKQMTEDPWIEAIPSAYQPGMIVQGKVTKITNFGVFVELEDDLEGLLHISELSDHKVENPQDVVVADQDIEVKILRVDLDDRKIGLSLKRAQWTSDQEAAASQSQAPSGGQGGGGAAPAGGGLGGLGGGDHLGTDKITFGQGGAKPQE</sequence>
<feature type="region of interest" description="Disordered" evidence="8">
    <location>
        <begin position="549"/>
        <end position="603"/>
    </location>
</feature>
<feature type="compositionally biased region" description="Low complexity" evidence="8">
    <location>
        <begin position="554"/>
        <end position="563"/>
    </location>
</feature>
<dbReference type="KEGG" id="mcad:Pan265_06670"/>
<comment type="similarity">
    <text evidence="1 7">Belongs to the bacterial ribosomal protein bS1 family.</text>
</comment>
<dbReference type="FunFam" id="2.40.50.140:FF:000103">
    <property type="entry name" value="protein RRP5 homolog"/>
    <property type="match status" value="1"/>
</dbReference>
<dbReference type="InterPro" id="IPR003029">
    <property type="entry name" value="S1_domain"/>
</dbReference>
<dbReference type="GO" id="GO:0003729">
    <property type="term" value="F:mRNA binding"/>
    <property type="evidence" value="ECO:0007669"/>
    <property type="project" value="TreeGrafter"/>
</dbReference>
<evidence type="ECO:0000256" key="8">
    <source>
        <dbReference type="SAM" id="MobiDB-lite"/>
    </source>
</evidence>
<organism evidence="10 11">
    <name type="scientific">Mucisphaera calidilacus</name>
    <dbReference type="NCBI Taxonomy" id="2527982"/>
    <lineage>
        <taxon>Bacteria</taxon>
        <taxon>Pseudomonadati</taxon>
        <taxon>Planctomycetota</taxon>
        <taxon>Phycisphaerae</taxon>
        <taxon>Phycisphaerales</taxon>
        <taxon>Phycisphaeraceae</taxon>
        <taxon>Mucisphaera</taxon>
    </lineage>
</organism>
<feature type="domain" description="S1 motif" evidence="9">
    <location>
        <begin position="387"/>
        <end position="457"/>
    </location>
</feature>
<evidence type="ECO:0000256" key="6">
    <source>
        <dbReference type="ARBA" id="ARBA00025604"/>
    </source>
</evidence>
<dbReference type="InterPro" id="IPR000110">
    <property type="entry name" value="Ribosomal_bS1"/>
</dbReference>
<feature type="compositionally biased region" description="Gly residues" evidence="8">
    <location>
        <begin position="564"/>
        <end position="586"/>
    </location>
</feature>
<evidence type="ECO:0000256" key="4">
    <source>
        <dbReference type="ARBA" id="ARBA00022980"/>
    </source>
</evidence>
<keyword evidence="2" id="KW-0677">Repeat</keyword>
<evidence type="ECO:0000256" key="3">
    <source>
        <dbReference type="ARBA" id="ARBA00022884"/>
    </source>
</evidence>
<dbReference type="InterPro" id="IPR050437">
    <property type="entry name" value="Ribos_protein_bS1-like"/>
</dbReference>
<dbReference type="GO" id="GO:0022627">
    <property type="term" value="C:cytosolic small ribosomal subunit"/>
    <property type="evidence" value="ECO:0007669"/>
    <property type="project" value="TreeGrafter"/>
</dbReference>
<dbReference type="PANTHER" id="PTHR10724:SF7">
    <property type="entry name" value="SMALL RIBOSOMAL SUBUNIT PROTEIN BS1C"/>
    <property type="match status" value="1"/>
</dbReference>
<gene>
    <name evidence="10" type="primary">rpsA_1</name>
    <name evidence="10" type="ORF">Pan265_06670</name>
</gene>
<proteinExistence type="inferred from homology"/>
<dbReference type="FunFam" id="2.40.50.140:FF:000011">
    <property type="entry name" value="30S ribosomal protein S1"/>
    <property type="match status" value="2"/>
</dbReference>
<dbReference type="CDD" id="cd04465">
    <property type="entry name" value="S1_RPS1_repeat_ec2_hs2"/>
    <property type="match status" value="1"/>
</dbReference>
<evidence type="ECO:0000256" key="7">
    <source>
        <dbReference type="PIRNR" id="PIRNR002111"/>
    </source>
</evidence>
<dbReference type="InterPro" id="IPR012340">
    <property type="entry name" value="NA-bd_OB-fold"/>
</dbReference>
<evidence type="ECO:0000313" key="10">
    <source>
        <dbReference type="EMBL" id="QDU70830.1"/>
    </source>
</evidence>
<dbReference type="RefSeq" id="WP_145444972.1">
    <property type="nucleotide sequence ID" value="NZ_CP036280.1"/>
</dbReference>
<dbReference type="Gene3D" id="2.40.50.140">
    <property type="entry name" value="Nucleic acid-binding proteins"/>
    <property type="match status" value="6"/>
</dbReference>
<evidence type="ECO:0000256" key="1">
    <source>
        <dbReference type="ARBA" id="ARBA00006767"/>
    </source>
</evidence>
<dbReference type="SMART" id="SM00316">
    <property type="entry name" value="S1"/>
    <property type="match status" value="6"/>
</dbReference>
<keyword evidence="11" id="KW-1185">Reference proteome</keyword>
<accession>A0A518BV19</accession>
<dbReference type="PRINTS" id="PR00681">
    <property type="entry name" value="RIBOSOMALS1"/>
</dbReference>
<dbReference type="FunFam" id="2.40.50.140:FF:000018">
    <property type="entry name" value="30S ribosomal protein S1"/>
    <property type="match status" value="1"/>
</dbReference>
<feature type="domain" description="S1 motif" evidence="9">
    <location>
        <begin position="300"/>
        <end position="370"/>
    </location>
</feature>
<dbReference type="AlphaFoldDB" id="A0A518BV19"/>
<dbReference type="Proteomes" id="UP000320386">
    <property type="component" value="Chromosome"/>
</dbReference>
<evidence type="ECO:0000259" key="9">
    <source>
        <dbReference type="PROSITE" id="PS50126"/>
    </source>
</evidence>
<feature type="domain" description="S1 motif" evidence="9">
    <location>
        <begin position="129"/>
        <end position="194"/>
    </location>
</feature>
<feature type="domain" description="S1 motif" evidence="9">
    <location>
        <begin position="215"/>
        <end position="283"/>
    </location>
</feature>
<dbReference type="PIRSF" id="PIRSF002111">
    <property type="entry name" value="RpsA"/>
    <property type="match status" value="1"/>
</dbReference>
<dbReference type="NCBIfam" id="NF004952">
    <property type="entry name" value="PRK06299.1-2"/>
    <property type="match status" value="1"/>
</dbReference>
<evidence type="ECO:0000313" key="11">
    <source>
        <dbReference type="Proteomes" id="UP000320386"/>
    </source>
</evidence>
<protein>
    <recommendedName>
        <fullName evidence="7">30S ribosomal protein S1</fullName>
    </recommendedName>
</protein>
<dbReference type="Pfam" id="PF00575">
    <property type="entry name" value="S1"/>
    <property type="match status" value="5"/>
</dbReference>
<dbReference type="PANTHER" id="PTHR10724">
    <property type="entry name" value="30S RIBOSOMAL PROTEIN S1"/>
    <property type="match status" value="1"/>
</dbReference>
<keyword evidence="3 7" id="KW-0694">RNA-binding</keyword>
<dbReference type="SUPFAM" id="SSF50249">
    <property type="entry name" value="Nucleic acid-binding proteins"/>
    <property type="match status" value="6"/>
</dbReference>
<dbReference type="GO" id="GO:0006412">
    <property type="term" value="P:translation"/>
    <property type="evidence" value="ECO:0007669"/>
    <property type="project" value="InterPro"/>
</dbReference>
<evidence type="ECO:0000256" key="5">
    <source>
        <dbReference type="ARBA" id="ARBA00023274"/>
    </source>
</evidence>
<keyword evidence="5 7" id="KW-0687">Ribonucleoprotein</keyword>
<dbReference type="PROSITE" id="PS50126">
    <property type="entry name" value="S1"/>
    <property type="match status" value="6"/>
</dbReference>
<feature type="domain" description="S1 motif" evidence="9">
    <location>
        <begin position="475"/>
        <end position="544"/>
    </location>
</feature>
<comment type="function">
    <text evidence="6 7">Binds mRNA; thus facilitating recognition of the initiation point. It is needed to translate mRNA with a short Shine-Dalgarno (SD) purine-rich sequence.</text>
</comment>
<dbReference type="CDD" id="cd05688">
    <property type="entry name" value="S1_RPS1_repeat_ec3"/>
    <property type="match status" value="1"/>
</dbReference>
<dbReference type="OrthoDB" id="9804077at2"/>
<evidence type="ECO:0000256" key="2">
    <source>
        <dbReference type="ARBA" id="ARBA00022737"/>
    </source>
</evidence>
<feature type="domain" description="S1 motif" evidence="9">
    <location>
        <begin position="48"/>
        <end position="111"/>
    </location>
</feature>
<dbReference type="EMBL" id="CP036280">
    <property type="protein sequence ID" value="QDU70830.1"/>
    <property type="molecule type" value="Genomic_DNA"/>
</dbReference>
<keyword evidence="4 7" id="KW-0689">Ribosomal protein</keyword>
<dbReference type="InterPro" id="IPR035104">
    <property type="entry name" value="Ribosomal_protein_S1-like"/>
</dbReference>
<name>A0A518BV19_9BACT</name>
<dbReference type="GO" id="GO:0003735">
    <property type="term" value="F:structural constituent of ribosome"/>
    <property type="evidence" value="ECO:0007669"/>
    <property type="project" value="InterPro"/>
</dbReference>